<dbReference type="SUPFAM" id="SSF56935">
    <property type="entry name" value="Porins"/>
    <property type="match status" value="1"/>
</dbReference>
<dbReference type="InterPro" id="IPR036942">
    <property type="entry name" value="Beta-barrel_TonB_sf"/>
</dbReference>
<protein>
    <submittedName>
        <fullName evidence="13">TonB-dependent receptor</fullName>
    </submittedName>
</protein>
<evidence type="ECO:0000313" key="14">
    <source>
        <dbReference type="Proteomes" id="UP001216595"/>
    </source>
</evidence>
<dbReference type="PROSITE" id="PS52016">
    <property type="entry name" value="TONB_DEPENDENT_REC_3"/>
    <property type="match status" value="1"/>
</dbReference>
<dbReference type="Proteomes" id="UP001216595">
    <property type="component" value="Unassembled WGS sequence"/>
</dbReference>
<gene>
    <name evidence="13" type="ORF">PQU94_03655</name>
</gene>
<dbReference type="Pfam" id="PF07715">
    <property type="entry name" value="Plug"/>
    <property type="match status" value="1"/>
</dbReference>
<evidence type="ECO:0000259" key="12">
    <source>
        <dbReference type="Pfam" id="PF07715"/>
    </source>
</evidence>
<organism evidence="13 14">
    <name type="scientific">Asticcacaulis currens</name>
    <dbReference type="NCBI Taxonomy" id="2984210"/>
    <lineage>
        <taxon>Bacteria</taxon>
        <taxon>Pseudomonadati</taxon>
        <taxon>Pseudomonadota</taxon>
        <taxon>Alphaproteobacteria</taxon>
        <taxon>Caulobacterales</taxon>
        <taxon>Caulobacteraceae</taxon>
        <taxon>Asticcacaulis</taxon>
    </lineage>
</organism>
<evidence type="ECO:0000256" key="6">
    <source>
        <dbReference type="ARBA" id="ARBA00023136"/>
    </source>
</evidence>
<keyword evidence="2 8" id="KW-0813">Transport</keyword>
<keyword evidence="4 8" id="KW-0812">Transmembrane</keyword>
<keyword evidence="6 8" id="KW-0472">Membrane</keyword>
<feature type="signal peptide" evidence="10">
    <location>
        <begin position="1"/>
        <end position="30"/>
    </location>
</feature>
<evidence type="ECO:0000313" key="13">
    <source>
        <dbReference type="EMBL" id="MDC7693376.1"/>
    </source>
</evidence>
<feature type="chain" id="PRO_5046666206" evidence="10">
    <location>
        <begin position="31"/>
        <end position="851"/>
    </location>
</feature>
<evidence type="ECO:0000256" key="4">
    <source>
        <dbReference type="ARBA" id="ARBA00022692"/>
    </source>
</evidence>
<dbReference type="Pfam" id="PF00593">
    <property type="entry name" value="TonB_dep_Rec_b-barrel"/>
    <property type="match status" value="1"/>
</dbReference>
<evidence type="ECO:0000256" key="2">
    <source>
        <dbReference type="ARBA" id="ARBA00022448"/>
    </source>
</evidence>
<reference evidence="13 14" key="1">
    <citation type="submission" date="2023-01" db="EMBL/GenBank/DDBJ databases">
        <title>Novel species of the genus Asticcacaulis isolated from rivers.</title>
        <authorList>
            <person name="Lu H."/>
        </authorList>
    </citation>
    <scope>NUCLEOTIDE SEQUENCE [LARGE SCALE GENOMIC DNA]</scope>
    <source>
        <strain evidence="13 14">DXS10W</strain>
    </source>
</reference>
<dbReference type="Gene3D" id="2.40.170.20">
    <property type="entry name" value="TonB-dependent receptor, beta-barrel domain"/>
    <property type="match status" value="1"/>
</dbReference>
<feature type="domain" description="TonB-dependent receptor-like beta-barrel" evidence="11">
    <location>
        <begin position="336"/>
        <end position="811"/>
    </location>
</feature>
<comment type="caution">
    <text evidence="13">The sequence shown here is derived from an EMBL/GenBank/DDBJ whole genome shotgun (WGS) entry which is preliminary data.</text>
</comment>
<evidence type="ECO:0000256" key="5">
    <source>
        <dbReference type="ARBA" id="ARBA00023077"/>
    </source>
</evidence>
<evidence type="ECO:0000256" key="3">
    <source>
        <dbReference type="ARBA" id="ARBA00022452"/>
    </source>
</evidence>
<comment type="subcellular location">
    <subcellularLocation>
        <location evidence="1 8">Cell outer membrane</location>
        <topology evidence="1 8">Multi-pass membrane protein</topology>
    </subcellularLocation>
</comment>
<keyword evidence="14" id="KW-1185">Reference proteome</keyword>
<dbReference type="InterPro" id="IPR012910">
    <property type="entry name" value="Plug_dom"/>
</dbReference>
<evidence type="ECO:0000256" key="8">
    <source>
        <dbReference type="PROSITE-ProRule" id="PRU01360"/>
    </source>
</evidence>
<dbReference type="PANTHER" id="PTHR47234:SF3">
    <property type="entry name" value="SECRETIN_TONB SHORT N-TERMINAL DOMAIN-CONTAINING PROTEIN"/>
    <property type="match status" value="1"/>
</dbReference>
<dbReference type="CDD" id="cd01347">
    <property type="entry name" value="ligand_gated_channel"/>
    <property type="match status" value="1"/>
</dbReference>
<evidence type="ECO:0000256" key="7">
    <source>
        <dbReference type="ARBA" id="ARBA00023237"/>
    </source>
</evidence>
<keyword evidence="3 8" id="KW-1134">Transmembrane beta strand</keyword>
<evidence type="ECO:0000256" key="1">
    <source>
        <dbReference type="ARBA" id="ARBA00004571"/>
    </source>
</evidence>
<dbReference type="EMBL" id="JAQQKW010000002">
    <property type="protein sequence ID" value="MDC7693376.1"/>
    <property type="molecule type" value="Genomic_DNA"/>
</dbReference>
<dbReference type="PANTHER" id="PTHR47234">
    <property type="match status" value="1"/>
</dbReference>
<dbReference type="InterPro" id="IPR039426">
    <property type="entry name" value="TonB-dep_rcpt-like"/>
</dbReference>
<dbReference type="Gene3D" id="3.55.50.30">
    <property type="match status" value="1"/>
</dbReference>
<keyword evidence="7 8" id="KW-0998">Cell outer membrane</keyword>
<dbReference type="InterPro" id="IPR037066">
    <property type="entry name" value="Plug_dom_sf"/>
</dbReference>
<evidence type="ECO:0000259" key="11">
    <source>
        <dbReference type="Pfam" id="PF00593"/>
    </source>
</evidence>
<dbReference type="Gene3D" id="2.170.130.10">
    <property type="entry name" value="TonB-dependent receptor, plug domain"/>
    <property type="match status" value="1"/>
</dbReference>
<feature type="domain" description="TonB-dependent receptor plug" evidence="12">
    <location>
        <begin position="139"/>
        <end position="256"/>
    </location>
</feature>
<evidence type="ECO:0000256" key="9">
    <source>
        <dbReference type="RuleBase" id="RU003357"/>
    </source>
</evidence>
<proteinExistence type="inferred from homology"/>
<name>A0ABT5IB28_9CAUL</name>
<keyword evidence="10" id="KW-0732">Signal</keyword>
<keyword evidence="5 9" id="KW-0798">TonB box</keyword>
<dbReference type="InterPro" id="IPR000531">
    <property type="entry name" value="Beta-barrel_TonB"/>
</dbReference>
<comment type="similarity">
    <text evidence="8 9">Belongs to the TonB-dependent receptor family.</text>
</comment>
<accession>A0ABT5IB28</accession>
<keyword evidence="13" id="KW-0675">Receptor</keyword>
<evidence type="ECO:0000256" key="10">
    <source>
        <dbReference type="SAM" id="SignalP"/>
    </source>
</evidence>
<sequence length="851" mass="90874">MSVSRTTLRNHVSVCTLSLALFLGTAGAIAAEDRKVYVIEAQSTAAALNAFARQSGLQLMFDYAEAARTTAPVLKGSYTRKEALAILLANTRFEVGSEDAGVIYLKVSERQGSAGAAAVEAEPTEVIVTGSYIRNSQPTAPMRSVGRSDLDAAGYGQLGDVVRGLPENFAGGQNPTVVGSGPTNIGNQNITNASTFNLRGLGTDATLVLLNGHRLASDSFFQGVDISGIPLAAVQRIEIVTDGASALYGSDAVAGVANIILRKNYDGAEVSARLGGTTQGGGFEQTYSALIGRSSAEGHALLNVEYSDQEGITAGQRDFTQAAAPASNLLRPQTRRSAFVSLGRDLTPTLSLSFDGLVSDRTVSSVDQYLKDYDAYYITSYNPNYNLAWTLDMDIGDWGLKATAGLAGSRNSVWTRAPGYVGQSNFRNGIEYLEVVADGPIVSGPTGTIKGAIGGGRRTESFANGLASRRNFYQGERHVDYLFAEVLAPLISASENRIGLQALDLSLSARTERYSDFGSTTNPRVGLRYVPVSGLTVRTSWGKSFKAPSFLQMYQTPLLYLYRASAFGYTGGGTALMTWGGNRDLRPERATSRTFGAEYRPEGIRSMVLSATWFDIDYRDRVIQPISPTSAGLSNPIFAAFVEWNPSPARQSDLIAGASTFTNFSGAAYNPATVVAVQQNRYANATAQTVEGVDLGYRQSFALARGGLSAALNATWMDVRQQTLTTTPEFQLSGTIFNVPAFKARAGLTWTRGAFSAAGFVNHIAEEDDTGVSPNRRIGAWTTADATLSWRFGDTVPAFRGVKLALAVTNLFDQDPPIAYSPSLDFEGISFDSTNTTVIGRTVALTLTKSW</sequence>
<dbReference type="RefSeq" id="WP_272740144.1">
    <property type="nucleotide sequence ID" value="NZ_JAQQKW010000002.1"/>
</dbReference>